<comment type="caution">
    <text evidence="3">The sequence shown here is derived from an EMBL/GenBank/DDBJ whole genome shotgun (WGS) entry which is preliminary data.</text>
</comment>
<name>A0A504YMK6_FASGI</name>
<feature type="compositionally biased region" description="Low complexity" evidence="1">
    <location>
        <begin position="248"/>
        <end position="260"/>
    </location>
</feature>
<dbReference type="Proteomes" id="UP000316759">
    <property type="component" value="Unassembled WGS sequence"/>
</dbReference>
<keyword evidence="4" id="KW-1185">Reference proteome</keyword>
<dbReference type="AlphaFoldDB" id="A0A504YMK6"/>
<feature type="transmembrane region" description="Helical" evidence="2">
    <location>
        <begin position="148"/>
        <end position="171"/>
    </location>
</feature>
<accession>A0A504YMK6</accession>
<keyword evidence="2" id="KW-0812">Transmembrane</keyword>
<proteinExistence type="predicted"/>
<dbReference type="STRING" id="46835.A0A504YMK6"/>
<feature type="region of interest" description="Disordered" evidence="1">
    <location>
        <begin position="224"/>
        <end position="266"/>
    </location>
</feature>
<keyword evidence="2" id="KW-0472">Membrane</keyword>
<reference evidence="3 4" key="1">
    <citation type="submission" date="2019-04" db="EMBL/GenBank/DDBJ databases">
        <title>Annotation for the trematode Fasciola gigantica.</title>
        <authorList>
            <person name="Choi Y.-J."/>
        </authorList>
    </citation>
    <scope>NUCLEOTIDE SEQUENCE [LARGE SCALE GENOMIC DNA]</scope>
    <source>
        <strain evidence="3">Uganda_cow_1</strain>
    </source>
</reference>
<organism evidence="3 4">
    <name type="scientific">Fasciola gigantica</name>
    <name type="common">Giant liver fluke</name>
    <dbReference type="NCBI Taxonomy" id="46835"/>
    <lineage>
        <taxon>Eukaryota</taxon>
        <taxon>Metazoa</taxon>
        <taxon>Spiralia</taxon>
        <taxon>Lophotrochozoa</taxon>
        <taxon>Platyhelminthes</taxon>
        <taxon>Trematoda</taxon>
        <taxon>Digenea</taxon>
        <taxon>Plagiorchiida</taxon>
        <taxon>Echinostomata</taxon>
        <taxon>Echinostomatoidea</taxon>
        <taxon>Fasciolidae</taxon>
        <taxon>Fasciola</taxon>
    </lineage>
</organism>
<evidence type="ECO:0000313" key="4">
    <source>
        <dbReference type="Proteomes" id="UP000316759"/>
    </source>
</evidence>
<evidence type="ECO:0000256" key="2">
    <source>
        <dbReference type="SAM" id="Phobius"/>
    </source>
</evidence>
<gene>
    <name evidence="3" type="ORF">FGIG_07436</name>
</gene>
<keyword evidence="2" id="KW-1133">Transmembrane helix</keyword>
<protein>
    <submittedName>
        <fullName evidence="3">Uncharacterized protein</fullName>
    </submittedName>
</protein>
<sequence length="266" mass="29690">MDQPLHSLTCLHKSRQSSILSVKAHTGLHVLVNPLALDPATHGHNILRGSTTLKQYIVEVVGESGVKDLLLQCWYWLYVHSPEAQVDLPPSDRVPRRVSRQHQGVGDSLDNTPRLLYDSRWEPNKILMDQLTAMRTFTPDPKPAAASLAWIAAVVIGVIIVTSVIVLTVWLHTRDRRKVYMLDAKEYAHGKDPKLKMKEKENFQTYEPQGDQLVASSHCPLNGGDISAGSDEDGELDDYRTHSPTCPNYSSSNNYNTSNTRAFGPI</sequence>
<evidence type="ECO:0000256" key="1">
    <source>
        <dbReference type="SAM" id="MobiDB-lite"/>
    </source>
</evidence>
<dbReference type="EMBL" id="SUNJ01011355">
    <property type="protein sequence ID" value="TPP58950.1"/>
    <property type="molecule type" value="Genomic_DNA"/>
</dbReference>
<evidence type="ECO:0000313" key="3">
    <source>
        <dbReference type="EMBL" id="TPP58950.1"/>
    </source>
</evidence>